<comment type="subcellular location">
    <subcellularLocation>
        <location evidence="1 7">Cell membrane</location>
        <topology evidence="1 7">Multi-pass membrane protein</topology>
    </subcellularLocation>
</comment>
<dbReference type="InterPro" id="IPR000515">
    <property type="entry name" value="MetI-like"/>
</dbReference>
<dbReference type="SUPFAM" id="SSF161098">
    <property type="entry name" value="MetI-like"/>
    <property type="match status" value="1"/>
</dbReference>
<dbReference type="PANTHER" id="PTHR43005">
    <property type="entry name" value="BLR7065 PROTEIN"/>
    <property type="match status" value="1"/>
</dbReference>
<keyword evidence="3" id="KW-1003">Cell membrane</keyword>
<name>A0ABT4KNV2_9HYPH</name>
<evidence type="ECO:0000256" key="1">
    <source>
        <dbReference type="ARBA" id="ARBA00004651"/>
    </source>
</evidence>
<evidence type="ECO:0000256" key="6">
    <source>
        <dbReference type="ARBA" id="ARBA00023136"/>
    </source>
</evidence>
<dbReference type="CDD" id="cd06261">
    <property type="entry name" value="TM_PBP2"/>
    <property type="match status" value="1"/>
</dbReference>
<evidence type="ECO:0000256" key="3">
    <source>
        <dbReference type="ARBA" id="ARBA00022475"/>
    </source>
</evidence>
<protein>
    <submittedName>
        <fullName evidence="9">Sugar ABC transporter permease</fullName>
    </submittedName>
</protein>
<feature type="transmembrane region" description="Helical" evidence="7">
    <location>
        <begin position="89"/>
        <end position="110"/>
    </location>
</feature>
<keyword evidence="2 7" id="KW-0813">Transport</keyword>
<keyword evidence="10" id="KW-1185">Reference proteome</keyword>
<feature type="transmembrane region" description="Helical" evidence="7">
    <location>
        <begin position="122"/>
        <end position="142"/>
    </location>
</feature>
<evidence type="ECO:0000256" key="4">
    <source>
        <dbReference type="ARBA" id="ARBA00022692"/>
    </source>
</evidence>
<evidence type="ECO:0000259" key="8">
    <source>
        <dbReference type="PROSITE" id="PS50928"/>
    </source>
</evidence>
<keyword evidence="4 7" id="KW-0812">Transmembrane</keyword>
<evidence type="ECO:0000256" key="2">
    <source>
        <dbReference type="ARBA" id="ARBA00022448"/>
    </source>
</evidence>
<dbReference type="Pfam" id="PF00528">
    <property type="entry name" value="BPD_transp_1"/>
    <property type="match status" value="1"/>
</dbReference>
<dbReference type="InterPro" id="IPR035906">
    <property type="entry name" value="MetI-like_sf"/>
</dbReference>
<organism evidence="9 10">
    <name type="scientific">Sinorhizobium psoraleae</name>
    <dbReference type="NCBI Taxonomy" id="520838"/>
    <lineage>
        <taxon>Bacteria</taxon>
        <taxon>Pseudomonadati</taxon>
        <taxon>Pseudomonadota</taxon>
        <taxon>Alphaproteobacteria</taxon>
        <taxon>Hyphomicrobiales</taxon>
        <taxon>Rhizobiaceae</taxon>
        <taxon>Sinorhizobium/Ensifer group</taxon>
        <taxon>Sinorhizobium</taxon>
    </lineage>
</organism>
<keyword evidence="6 7" id="KW-0472">Membrane</keyword>
<comment type="similarity">
    <text evidence="7">Belongs to the binding-protein-dependent transport system permease family.</text>
</comment>
<dbReference type="PANTHER" id="PTHR43005:SF1">
    <property type="entry name" value="SPERMIDINE_PUTRESCINE TRANSPORT SYSTEM PERMEASE PROTEIN"/>
    <property type="match status" value="1"/>
</dbReference>
<dbReference type="EMBL" id="JAPVOI010000005">
    <property type="protein sequence ID" value="MCZ4093664.1"/>
    <property type="molecule type" value="Genomic_DNA"/>
</dbReference>
<reference evidence="9" key="1">
    <citation type="submission" date="2022-10" db="EMBL/GenBank/DDBJ databases">
        <title>Whole genome sequencing of three plant growth promoting bacteria isolated from Vachellia tortilis subsp. raddiana in Morocco.</title>
        <authorList>
            <person name="Hnini M."/>
            <person name="Zouagui R."/>
            <person name="Zouagui H."/>
            <person name="Chemao Elfihri M.-W."/>
            <person name="Ibrahimi A."/>
            <person name="Sbabou L."/>
            <person name="Aurag J."/>
        </authorList>
    </citation>
    <scope>NUCLEOTIDE SEQUENCE</scope>
    <source>
        <strain evidence="9">LMR678</strain>
    </source>
</reference>
<proteinExistence type="inferred from homology"/>
<comment type="caution">
    <text evidence="9">The sequence shown here is derived from an EMBL/GenBank/DDBJ whole genome shotgun (WGS) entry which is preliminary data.</text>
</comment>
<evidence type="ECO:0000256" key="5">
    <source>
        <dbReference type="ARBA" id="ARBA00022989"/>
    </source>
</evidence>
<keyword evidence="5 7" id="KW-1133">Transmembrane helix</keyword>
<feature type="transmembrane region" description="Helical" evidence="7">
    <location>
        <begin position="162"/>
        <end position="180"/>
    </location>
</feature>
<feature type="transmembrane region" description="Helical" evidence="7">
    <location>
        <begin position="25"/>
        <end position="49"/>
    </location>
</feature>
<feature type="domain" description="ABC transmembrane type-1" evidence="8">
    <location>
        <begin position="85"/>
        <end position="296"/>
    </location>
</feature>
<dbReference type="Proteomes" id="UP001079430">
    <property type="component" value="Unassembled WGS sequence"/>
</dbReference>
<dbReference type="Gene3D" id="1.10.3720.10">
    <property type="entry name" value="MetI-like"/>
    <property type="match status" value="1"/>
</dbReference>
<dbReference type="RefSeq" id="WP_269285468.1">
    <property type="nucleotide sequence ID" value="NZ_JAPVOI010000005.1"/>
</dbReference>
<sequence length="319" mass="35500">MTISQTVPRDGVAVHRRRRIRISTVVWFTLPAAAIMLLVLGVPLVYSFYYSLTGWSLVIPGSDQDFIGLLNYTDILRSSEFWASIRVTLIYAVVAVSLECALGILFAVLLNLEFFGRGLFRSLMLIPMVITPAVVGIFWKLLYEQDSGVFNYLFGTLGFEPVPWLSLTVALASVIIMDVWQSTPFFTLIILAGLQSLDRDTVSAAQADGANALQVFRYLTLPHLVPYIMIAAAFRIIGVMADFDKIFLLTLGGPGNVTTTLSVYAYNTGFKGLDIGRTTAISWIYVVFRSRDQRAADLAPIPRRKRQPPLGEVRDGHFF</sequence>
<evidence type="ECO:0000313" key="9">
    <source>
        <dbReference type="EMBL" id="MCZ4093664.1"/>
    </source>
</evidence>
<evidence type="ECO:0000313" key="10">
    <source>
        <dbReference type="Proteomes" id="UP001079430"/>
    </source>
</evidence>
<evidence type="ECO:0000256" key="7">
    <source>
        <dbReference type="RuleBase" id="RU363032"/>
    </source>
</evidence>
<gene>
    <name evidence="9" type="ORF">O3W52_28095</name>
</gene>
<dbReference type="PROSITE" id="PS50928">
    <property type="entry name" value="ABC_TM1"/>
    <property type="match status" value="1"/>
</dbReference>
<accession>A0ABT4KNV2</accession>